<proteinExistence type="predicted"/>
<evidence type="ECO:0000313" key="2">
    <source>
        <dbReference type="Proteomes" id="UP000317730"/>
    </source>
</evidence>
<comment type="caution">
    <text evidence="1">The sequence shown here is derived from an EMBL/GenBank/DDBJ whole genome shotgun (WGS) entry which is preliminary data.</text>
</comment>
<dbReference type="Proteomes" id="UP000317730">
    <property type="component" value="Unassembled WGS sequence"/>
</dbReference>
<keyword evidence="2" id="KW-1185">Reference proteome</keyword>
<organism evidence="1 2">
    <name type="scientific">Acetobacter peroxydans</name>
    <dbReference type="NCBI Taxonomy" id="104098"/>
    <lineage>
        <taxon>Bacteria</taxon>
        <taxon>Pseudomonadati</taxon>
        <taxon>Pseudomonadota</taxon>
        <taxon>Alphaproteobacteria</taxon>
        <taxon>Acetobacterales</taxon>
        <taxon>Acetobacteraceae</taxon>
        <taxon>Acetobacter</taxon>
    </lineage>
</organism>
<protein>
    <submittedName>
        <fullName evidence="1">Uncharacterized protein</fullName>
    </submittedName>
</protein>
<accession>A0A4Y3TXU0</accession>
<evidence type="ECO:0000313" key="1">
    <source>
        <dbReference type="EMBL" id="GEB86584.1"/>
    </source>
</evidence>
<gene>
    <name evidence="1" type="ORF">APE01nite_23810</name>
</gene>
<dbReference type="RefSeq" id="WP_141377867.1">
    <property type="nucleotide sequence ID" value="NZ_BAPL01000003.1"/>
</dbReference>
<dbReference type="AlphaFoldDB" id="A0A4Y3TXU0"/>
<dbReference type="OrthoDB" id="7278412at2"/>
<dbReference type="EMBL" id="BJMV01000018">
    <property type="protein sequence ID" value="GEB86584.1"/>
    <property type="molecule type" value="Genomic_DNA"/>
</dbReference>
<sequence>MKTDTRQAILEAIKKQTAANTKSKTAARAALRRMGIVDRKGNIAKEYTRDPRSEGMMRA</sequence>
<name>A0A4Y3TXU0_9PROT</name>
<reference evidence="1 2" key="1">
    <citation type="submission" date="2019-06" db="EMBL/GenBank/DDBJ databases">
        <title>Whole genome shotgun sequence of Acetobacter peroxydans NBRC 13755.</title>
        <authorList>
            <person name="Hosoyama A."/>
            <person name="Uohara A."/>
            <person name="Ohji S."/>
            <person name="Ichikawa N."/>
        </authorList>
    </citation>
    <scope>NUCLEOTIDE SEQUENCE [LARGE SCALE GENOMIC DNA]</scope>
    <source>
        <strain evidence="1 2">NBRC 13755</strain>
    </source>
</reference>